<keyword evidence="3" id="KW-0238">DNA-binding</keyword>
<proteinExistence type="predicted"/>
<evidence type="ECO:0000313" key="9">
    <source>
        <dbReference type="Proteomes" id="UP001206925"/>
    </source>
</evidence>
<dbReference type="GO" id="GO:0045893">
    <property type="term" value="P:positive regulation of DNA-templated transcription"/>
    <property type="evidence" value="ECO:0007669"/>
    <property type="project" value="InterPro"/>
</dbReference>
<dbReference type="Proteomes" id="UP001206925">
    <property type="component" value="Unassembled WGS sequence"/>
</dbReference>
<protein>
    <recommendedName>
        <fullName evidence="7">BZIP domain-containing protein</fullName>
    </recommendedName>
</protein>
<evidence type="ECO:0000259" key="7">
    <source>
        <dbReference type="PROSITE" id="PS50217"/>
    </source>
</evidence>
<evidence type="ECO:0000256" key="2">
    <source>
        <dbReference type="ARBA" id="ARBA00023015"/>
    </source>
</evidence>
<dbReference type="AlphaFoldDB" id="A0AAD5CVV5"/>
<evidence type="ECO:0000256" key="4">
    <source>
        <dbReference type="ARBA" id="ARBA00023163"/>
    </source>
</evidence>
<dbReference type="Gene3D" id="1.20.5.170">
    <property type="match status" value="1"/>
</dbReference>
<feature type="non-terminal residue" evidence="8">
    <location>
        <position position="389"/>
    </location>
</feature>
<gene>
    <name evidence="8" type="ORF">M8C21_021240</name>
</gene>
<dbReference type="FunFam" id="1.20.5.170:FF:000020">
    <property type="entry name" value="BZIP transcription factor"/>
    <property type="match status" value="1"/>
</dbReference>
<name>A0AAD5CVV5_AMBAR</name>
<dbReference type="GO" id="GO:0005634">
    <property type="term" value="C:nucleus"/>
    <property type="evidence" value="ECO:0007669"/>
    <property type="project" value="UniProtKB-SubCell"/>
</dbReference>
<dbReference type="Pfam" id="PF00170">
    <property type="entry name" value="bZIP_1"/>
    <property type="match status" value="1"/>
</dbReference>
<evidence type="ECO:0000256" key="3">
    <source>
        <dbReference type="ARBA" id="ARBA00023125"/>
    </source>
</evidence>
<sequence length="389" mass="44035">ASKYPMKGTQDTWHLFQPNKEAKEIFSLQKAMSSFINVKNCGYTQHPEGHISDSMVMNSDLTRESSIHAMTFDELQHTLGGSGKDVGSMNMDEFLKTIWTSEETQTMGLSSDLRVADDDVNARRTFSRKTVDEVWRELHKQNGGFSDVNLITELNLQPQEKHPALGEMTLEEFLRKVGVVAQNGQMRTKQSRFGDESCFVYKGFHQEPVVADVRSLQQPKPQKILPKQAAFDLTSSIDNPTSLMNEPQLGSAVNGTGKSDHPTKSHFRPRSPSDLFPNSNLDTSPSPPRYSYGASGVCERSMSGSLEKVVDRRRKRMIKNRESAARSRARKQAYTLELEAEVEKLKKINYELQKKQEEFLESHNFQVPEKINMSGNKRSCLPRTLSGPW</sequence>
<dbReference type="PROSITE" id="PS00036">
    <property type="entry name" value="BZIP_BASIC"/>
    <property type="match status" value="1"/>
</dbReference>
<dbReference type="PANTHER" id="PTHR22952:SF463">
    <property type="entry name" value="ABSCISIC ACID-INSENSITIVE 5-LIKE PROTEIN 7"/>
    <property type="match status" value="1"/>
</dbReference>
<keyword evidence="5" id="KW-0539">Nucleus</keyword>
<dbReference type="InterPro" id="IPR004827">
    <property type="entry name" value="bZIP"/>
</dbReference>
<organism evidence="8 9">
    <name type="scientific">Ambrosia artemisiifolia</name>
    <name type="common">Common ragweed</name>
    <dbReference type="NCBI Taxonomy" id="4212"/>
    <lineage>
        <taxon>Eukaryota</taxon>
        <taxon>Viridiplantae</taxon>
        <taxon>Streptophyta</taxon>
        <taxon>Embryophyta</taxon>
        <taxon>Tracheophyta</taxon>
        <taxon>Spermatophyta</taxon>
        <taxon>Magnoliopsida</taxon>
        <taxon>eudicotyledons</taxon>
        <taxon>Gunneridae</taxon>
        <taxon>Pentapetalae</taxon>
        <taxon>asterids</taxon>
        <taxon>campanulids</taxon>
        <taxon>Asterales</taxon>
        <taxon>Asteraceae</taxon>
        <taxon>Asteroideae</taxon>
        <taxon>Heliantheae alliance</taxon>
        <taxon>Heliantheae</taxon>
        <taxon>Ambrosia</taxon>
    </lineage>
</organism>
<comment type="caution">
    <text evidence="8">The sequence shown here is derived from an EMBL/GenBank/DDBJ whole genome shotgun (WGS) entry which is preliminary data.</text>
</comment>
<feature type="domain" description="BZIP" evidence="7">
    <location>
        <begin position="310"/>
        <end position="359"/>
    </location>
</feature>
<dbReference type="SMART" id="SM00338">
    <property type="entry name" value="BRLZ"/>
    <property type="match status" value="1"/>
</dbReference>
<evidence type="ECO:0000256" key="6">
    <source>
        <dbReference type="SAM" id="MobiDB-lite"/>
    </source>
</evidence>
<keyword evidence="2" id="KW-0805">Transcription regulation</keyword>
<dbReference type="GO" id="GO:0003677">
    <property type="term" value="F:DNA binding"/>
    <property type="evidence" value="ECO:0007669"/>
    <property type="project" value="UniProtKB-KW"/>
</dbReference>
<evidence type="ECO:0000256" key="5">
    <source>
        <dbReference type="ARBA" id="ARBA00023242"/>
    </source>
</evidence>
<dbReference type="PROSITE" id="PS50217">
    <property type="entry name" value="BZIP"/>
    <property type="match status" value="1"/>
</dbReference>
<dbReference type="PANTHER" id="PTHR22952">
    <property type="entry name" value="CAMP-RESPONSE ELEMENT BINDING PROTEIN-RELATED"/>
    <property type="match status" value="1"/>
</dbReference>
<accession>A0AAD5CVV5</accession>
<dbReference type="GO" id="GO:0046983">
    <property type="term" value="F:protein dimerization activity"/>
    <property type="evidence" value="ECO:0007669"/>
    <property type="project" value="UniProtKB-ARBA"/>
</dbReference>
<dbReference type="InterPro" id="IPR046347">
    <property type="entry name" value="bZIP_sf"/>
</dbReference>
<evidence type="ECO:0000313" key="8">
    <source>
        <dbReference type="EMBL" id="KAI7748934.1"/>
    </source>
</evidence>
<dbReference type="EMBL" id="JAMZMK010006432">
    <property type="protein sequence ID" value="KAI7748934.1"/>
    <property type="molecule type" value="Genomic_DNA"/>
</dbReference>
<dbReference type="GO" id="GO:0003700">
    <property type="term" value="F:DNA-binding transcription factor activity"/>
    <property type="evidence" value="ECO:0007669"/>
    <property type="project" value="InterPro"/>
</dbReference>
<reference evidence="8" key="1">
    <citation type="submission" date="2022-06" db="EMBL/GenBank/DDBJ databases">
        <title>Uncovering the hologenomic basis of an extraordinary plant invasion.</title>
        <authorList>
            <person name="Bieker V.C."/>
            <person name="Martin M.D."/>
            <person name="Gilbert T."/>
            <person name="Hodgins K."/>
            <person name="Battlay P."/>
            <person name="Petersen B."/>
            <person name="Wilson J."/>
        </authorList>
    </citation>
    <scope>NUCLEOTIDE SEQUENCE</scope>
    <source>
        <strain evidence="8">AA19_3_7</strain>
        <tissue evidence="8">Leaf</tissue>
    </source>
</reference>
<evidence type="ECO:0000256" key="1">
    <source>
        <dbReference type="ARBA" id="ARBA00004123"/>
    </source>
</evidence>
<dbReference type="CDD" id="cd14707">
    <property type="entry name" value="bZIP_plant_BZIP46"/>
    <property type="match status" value="1"/>
</dbReference>
<dbReference type="InterPro" id="IPR043452">
    <property type="entry name" value="BZIP46-like"/>
</dbReference>
<comment type="subcellular location">
    <subcellularLocation>
        <location evidence="1">Nucleus</location>
    </subcellularLocation>
</comment>
<dbReference type="SUPFAM" id="SSF57959">
    <property type="entry name" value="Leucine zipper domain"/>
    <property type="match status" value="1"/>
</dbReference>
<keyword evidence="4" id="KW-0804">Transcription</keyword>
<keyword evidence="9" id="KW-1185">Reference proteome</keyword>
<feature type="region of interest" description="Disordered" evidence="6">
    <location>
        <begin position="237"/>
        <end position="296"/>
    </location>
</feature>